<evidence type="ECO:0000313" key="2">
    <source>
        <dbReference type="EMBL" id="KIJ25179.1"/>
    </source>
</evidence>
<feature type="compositionally biased region" description="Basic residues" evidence="1">
    <location>
        <begin position="309"/>
        <end position="324"/>
    </location>
</feature>
<dbReference type="Proteomes" id="UP000054279">
    <property type="component" value="Unassembled WGS sequence"/>
</dbReference>
<accession>A0A0C9TTH8</accession>
<sequence>MAVSEQQDLDRMKTRWLARNSRWLDPDEDVSMSSVLWVYFKEAWRWAVTQCEYHWQGYPNTLSLDWERFSVDPKAFILPAVFPKTFIPKAPLEMLSADVEAWYSQLYRLQTRRIEEEDTHILFHKPKSIVTSLKQLPLMESSPDVVNAVMTGISPIIGHTVSSNTTPLPAPATSLVPVPLVTQQTLLIRSPARLLTPFPRLAGNPPLSPLSLISFFVSDSEFRITLGPTVSKKSISEQMDNIGDTVEVEPEKNPTRKNKRKAMETEVVTEGSPLARCTRSKVSTGPVHIAESMIENQEEVPEPEEKLRPGHPKGSGKKKKKGAK</sequence>
<dbReference type="AlphaFoldDB" id="A0A0C9TTH8"/>
<keyword evidence="3" id="KW-1185">Reference proteome</keyword>
<reference evidence="2 3" key="1">
    <citation type="submission" date="2014-06" db="EMBL/GenBank/DDBJ databases">
        <title>Evolutionary Origins and Diversification of the Mycorrhizal Mutualists.</title>
        <authorList>
            <consortium name="DOE Joint Genome Institute"/>
            <consortium name="Mycorrhizal Genomics Consortium"/>
            <person name="Kohler A."/>
            <person name="Kuo A."/>
            <person name="Nagy L.G."/>
            <person name="Floudas D."/>
            <person name="Copeland A."/>
            <person name="Barry K.W."/>
            <person name="Cichocki N."/>
            <person name="Veneault-Fourrey C."/>
            <person name="LaButti K."/>
            <person name="Lindquist E.A."/>
            <person name="Lipzen A."/>
            <person name="Lundell T."/>
            <person name="Morin E."/>
            <person name="Murat C."/>
            <person name="Riley R."/>
            <person name="Ohm R."/>
            <person name="Sun H."/>
            <person name="Tunlid A."/>
            <person name="Henrissat B."/>
            <person name="Grigoriev I.V."/>
            <person name="Hibbett D.S."/>
            <person name="Martin F."/>
        </authorList>
    </citation>
    <scope>NUCLEOTIDE SEQUENCE [LARGE SCALE GENOMIC DNA]</scope>
    <source>
        <strain evidence="2 3">SS14</strain>
    </source>
</reference>
<evidence type="ECO:0000313" key="3">
    <source>
        <dbReference type="Proteomes" id="UP000054279"/>
    </source>
</evidence>
<dbReference type="EMBL" id="KN837429">
    <property type="protein sequence ID" value="KIJ25179.1"/>
    <property type="molecule type" value="Genomic_DNA"/>
</dbReference>
<evidence type="ECO:0000256" key="1">
    <source>
        <dbReference type="SAM" id="MobiDB-lite"/>
    </source>
</evidence>
<dbReference type="HOGENOM" id="CLU_858348_0_0_1"/>
<name>A0A0C9TTH8_SPHS4</name>
<protein>
    <submittedName>
        <fullName evidence="2">Uncharacterized protein</fullName>
    </submittedName>
</protein>
<proteinExistence type="predicted"/>
<gene>
    <name evidence="2" type="ORF">M422DRAFT_273889</name>
</gene>
<organism evidence="2 3">
    <name type="scientific">Sphaerobolus stellatus (strain SS14)</name>
    <dbReference type="NCBI Taxonomy" id="990650"/>
    <lineage>
        <taxon>Eukaryota</taxon>
        <taxon>Fungi</taxon>
        <taxon>Dikarya</taxon>
        <taxon>Basidiomycota</taxon>
        <taxon>Agaricomycotina</taxon>
        <taxon>Agaricomycetes</taxon>
        <taxon>Phallomycetidae</taxon>
        <taxon>Geastrales</taxon>
        <taxon>Sphaerobolaceae</taxon>
        <taxon>Sphaerobolus</taxon>
    </lineage>
</organism>
<feature type="region of interest" description="Disordered" evidence="1">
    <location>
        <begin position="235"/>
        <end position="324"/>
    </location>
</feature>